<dbReference type="Pfam" id="PF17906">
    <property type="entry name" value="HTH_48"/>
    <property type="match status" value="1"/>
</dbReference>
<dbReference type="Proteomes" id="UP000887159">
    <property type="component" value="Unassembled WGS sequence"/>
</dbReference>
<sequence>MLFCFKLGKSAKETHKRLKEVRKKAKERDEAITSKSVYEWFKHFWEGLISLEDASSELAGQKLHAS</sequence>
<name>A0A8X6T282_TRICX</name>
<feature type="domain" description="Mos1 transposase HTH" evidence="1">
    <location>
        <begin position="1"/>
        <end position="47"/>
    </location>
</feature>
<reference evidence="2" key="1">
    <citation type="submission" date="2020-08" db="EMBL/GenBank/DDBJ databases">
        <title>Multicomponent nature underlies the extraordinary mechanical properties of spider dragline silk.</title>
        <authorList>
            <person name="Kono N."/>
            <person name="Nakamura H."/>
            <person name="Mori M."/>
            <person name="Yoshida Y."/>
            <person name="Ohtoshi R."/>
            <person name="Malay A.D."/>
            <person name="Moran D.A.P."/>
            <person name="Tomita M."/>
            <person name="Numata K."/>
            <person name="Arakawa K."/>
        </authorList>
    </citation>
    <scope>NUCLEOTIDE SEQUENCE</scope>
</reference>
<gene>
    <name evidence="2" type="ORF">TNCV_4649521</name>
</gene>
<evidence type="ECO:0000313" key="2">
    <source>
        <dbReference type="EMBL" id="GFY19782.1"/>
    </source>
</evidence>
<dbReference type="EMBL" id="BMAU01021353">
    <property type="protein sequence ID" value="GFY19782.1"/>
    <property type="molecule type" value="Genomic_DNA"/>
</dbReference>
<keyword evidence="3" id="KW-1185">Reference proteome</keyword>
<protein>
    <recommendedName>
        <fullName evidence="1">Mos1 transposase HTH domain-containing protein</fullName>
    </recommendedName>
</protein>
<accession>A0A8X6T282</accession>
<evidence type="ECO:0000313" key="3">
    <source>
        <dbReference type="Proteomes" id="UP000887159"/>
    </source>
</evidence>
<organism evidence="2 3">
    <name type="scientific">Trichonephila clavipes</name>
    <name type="common">Golden silk orbweaver</name>
    <name type="synonym">Nephila clavipes</name>
    <dbReference type="NCBI Taxonomy" id="2585209"/>
    <lineage>
        <taxon>Eukaryota</taxon>
        <taxon>Metazoa</taxon>
        <taxon>Ecdysozoa</taxon>
        <taxon>Arthropoda</taxon>
        <taxon>Chelicerata</taxon>
        <taxon>Arachnida</taxon>
        <taxon>Araneae</taxon>
        <taxon>Araneomorphae</taxon>
        <taxon>Entelegynae</taxon>
        <taxon>Araneoidea</taxon>
        <taxon>Nephilidae</taxon>
        <taxon>Trichonephila</taxon>
    </lineage>
</organism>
<dbReference type="InterPro" id="IPR041426">
    <property type="entry name" value="Mos1_HTH"/>
</dbReference>
<evidence type="ECO:0000259" key="1">
    <source>
        <dbReference type="Pfam" id="PF17906"/>
    </source>
</evidence>
<dbReference type="Gene3D" id="1.10.10.1450">
    <property type="match status" value="1"/>
</dbReference>
<comment type="caution">
    <text evidence="2">The sequence shown here is derived from an EMBL/GenBank/DDBJ whole genome shotgun (WGS) entry which is preliminary data.</text>
</comment>
<proteinExistence type="predicted"/>
<dbReference type="AlphaFoldDB" id="A0A8X6T282"/>